<feature type="domain" description="YbaK/aminoacyl-tRNA synthetase-associated" evidence="1">
    <location>
        <begin position="27"/>
        <end position="139"/>
    </location>
</feature>
<organism evidence="2 3">
    <name type="scientific">Feifania hominis</name>
    <dbReference type="NCBI Taxonomy" id="2763660"/>
    <lineage>
        <taxon>Bacteria</taxon>
        <taxon>Bacillati</taxon>
        <taxon>Bacillota</taxon>
        <taxon>Clostridia</taxon>
        <taxon>Eubacteriales</taxon>
        <taxon>Feifaniaceae</taxon>
        <taxon>Feifania</taxon>
    </lineage>
</organism>
<evidence type="ECO:0000259" key="1">
    <source>
        <dbReference type="Pfam" id="PF04073"/>
    </source>
</evidence>
<name>A0A926DCP1_9FIRM</name>
<sequence>MSLEKAKQYLTARGMAERVMMFDVSSATVELAAQAVGVEPARIAKTLSFECGEQCILLVTAGDSKIDNAKFKAQFGRKAKMLPPDEVERLTGYAVGGVCPFDNPAAAVCYTDISLRRFDTVYPACGSDNSAVRLTPDELFVLSGSRGDVDVCKGWQPAD</sequence>
<reference evidence="2" key="1">
    <citation type="submission" date="2020-08" db="EMBL/GenBank/DDBJ databases">
        <title>Genome public.</title>
        <authorList>
            <person name="Liu C."/>
            <person name="Sun Q."/>
        </authorList>
    </citation>
    <scope>NUCLEOTIDE SEQUENCE</scope>
    <source>
        <strain evidence="2">BX7</strain>
    </source>
</reference>
<evidence type="ECO:0000313" key="2">
    <source>
        <dbReference type="EMBL" id="MBC8535407.1"/>
    </source>
</evidence>
<dbReference type="Gene3D" id="3.90.960.10">
    <property type="entry name" value="YbaK/aminoacyl-tRNA synthetase-associated domain"/>
    <property type="match status" value="1"/>
</dbReference>
<dbReference type="GO" id="GO:0002161">
    <property type="term" value="F:aminoacyl-tRNA deacylase activity"/>
    <property type="evidence" value="ECO:0007669"/>
    <property type="project" value="InterPro"/>
</dbReference>
<dbReference type="RefSeq" id="WP_249299125.1">
    <property type="nucleotide sequence ID" value="NZ_JACRSP010000001.1"/>
</dbReference>
<keyword evidence="3" id="KW-1185">Reference proteome</keyword>
<dbReference type="SUPFAM" id="SSF55826">
    <property type="entry name" value="YbaK/ProRS associated domain"/>
    <property type="match status" value="1"/>
</dbReference>
<comment type="caution">
    <text evidence="2">The sequence shown here is derived from an EMBL/GenBank/DDBJ whole genome shotgun (WGS) entry which is preliminary data.</text>
</comment>
<proteinExistence type="predicted"/>
<dbReference type="Pfam" id="PF04073">
    <property type="entry name" value="tRNA_edit"/>
    <property type="match status" value="1"/>
</dbReference>
<accession>A0A926DCP1</accession>
<evidence type="ECO:0000313" key="3">
    <source>
        <dbReference type="Proteomes" id="UP000620366"/>
    </source>
</evidence>
<gene>
    <name evidence="2" type="ORF">H8695_01685</name>
</gene>
<dbReference type="Proteomes" id="UP000620366">
    <property type="component" value="Unassembled WGS sequence"/>
</dbReference>
<dbReference type="PANTHER" id="PTHR30411">
    <property type="entry name" value="CYTOPLASMIC PROTEIN"/>
    <property type="match status" value="1"/>
</dbReference>
<dbReference type="CDD" id="cd04333">
    <property type="entry name" value="ProX_deacylase"/>
    <property type="match status" value="1"/>
</dbReference>
<protein>
    <submittedName>
        <fullName evidence="2">YbaK/EbsC family protein</fullName>
    </submittedName>
</protein>
<dbReference type="InterPro" id="IPR007214">
    <property type="entry name" value="YbaK/aa-tRNA-synth-assoc-dom"/>
</dbReference>
<dbReference type="AlphaFoldDB" id="A0A926DCP1"/>
<dbReference type="PANTHER" id="PTHR30411:SF1">
    <property type="entry name" value="CYTOPLASMIC PROTEIN"/>
    <property type="match status" value="1"/>
</dbReference>
<dbReference type="InterPro" id="IPR036754">
    <property type="entry name" value="YbaK/aa-tRNA-synt-asso_dom_sf"/>
</dbReference>
<dbReference type="EMBL" id="JACRSP010000001">
    <property type="protein sequence ID" value="MBC8535407.1"/>
    <property type="molecule type" value="Genomic_DNA"/>
</dbReference>